<evidence type="ECO:0000256" key="4">
    <source>
        <dbReference type="SAM" id="Phobius"/>
    </source>
</evidence>
<feature type="repeat" description="TPR" evidence="3">
    <location>
        <begin position="558"/>
        <end position="591"/>
    </location>
</feature>
<keyword evidence="4" id="KW-1133">Transmembrane helix</keyword>
<feature type="transmembrane region" description="Helical" evidence="4">
    <location>
        <begin position="380"/>
        <end position="399"/>
    </location>
</feature>
<feature type="repeat" description="TPR" evidence="3">
    <location>
        <begin position="422"/>
        <end position="455"/>
    </location>
</feature>
<gene>
    <name evidence="5" type="ORF">A2Y85_01820</name>
</gene>
<dbReference type="PANTHER" id="PTHR44858">
    <property type="entry name" value="TETRATRICOPEPTIDE REPEAT PROTEIN 6"/>
    <property type="match status" value="1"/>
</dbReference>
<evidence type="ECO:0000313" key="6">
    <source>
        <dbReference type="Proteomes" id="UP000177025"/>
    </source>
</evidence>
<keyword evidence="1" id="KW-0677">Repeat</keyword>
<dbReference type="InterPro" id="IPR050498">
    <property type="entry name" value="Ycf3"/>
</dbReference>
<dbReference type="Pfam" id="PF13181">
    <property type="entry name" value="TPR_8"/>
    <property type="match status" value="1"/>
</dbReference>
<keyword evidence="2 3" id="KW-0802">TPR repeat</keyword>
<evidence type="ECO:0000256" key="3">
    <source>
        <dbReference type="PROSITE-ProRule" id="PRU00339"/>
    </source>
</evidence>
<feature type="transmembrane region" description="Helical" evidence="4">
    <location>
        <begin position="290"/>
        <end position="311"/>
    </location>
</feature>
<dbReference type="GO" id="GO:0046813">
    <property type="term" value="P:receptor-mediated virion attachment to host cell"/>
    <property type="evidence" value="ECO:0007669"/>
    <property type="project" value="TreeGrafter"/>
</dbReference>
<feature type="transmembrane region" description="Helical" evidence="4">
    <location>
        <begin position="98"/>
        <end position="119"/>
    </location>
</feature>
<feature type="transmembrane region" description="Helical" evidence="4">
    <location>
        <begin position="323"/>
        <end position="344"/>
    </location>
</feature>
<feature type="transmembrane region" description="Helical" evidence="4">
    <location>
        <begin position="185"/>
        <end position="207"/>
    </location>
</feature>
<feature type="transmembrane region" description="Helical" evidence="4">
    <location>
        <begin position="350"/>
        <end position="368"/>
    </location>
</feature>
<dbReference type="SUPFAM" id="SSF48452">
    <property type="entry name" value="TPR-like"/>
    <property type="match status" value="1"/>
</dbReference>
<feature type="transmembrane region" description="Helical" evidence="4">
    <location>
        <begin position="155"/>
        <end position="173"/>
    </location>
</feature>
<keyword evidence="4" id="KW-0812">Transmembrane</keyword>
<dbReference type="SMART" id="SM00028">
    <property type="entry name" value="TPR"/>
    <property type="match status" value="7"/>
</dbReference>
<dbReference type="PROSITE" id="PS50293">
    <property type="entry name" value="TPR_REGION"/>
    <property type="match status" value="5"/>
</dbReference>
<accession>A0A1F4UGK8</accession>
<evidence type="ECO:0000313" key="5">
    <source>
        <dbReference type="EMBL" id="OGC43363.1"/>
    </source>
</evidence>
<feature type="repeat" description="TPR" evidence="3">
    <location>
        <begin position="626"/>
        <end position="659"/>
    </location>
</feature>
<dbReference type="GO" id="GO:0009279">
    <property type="term" value="C:cell outer membrane"/>
    <property type="evidence" value="ECO:0007669"/>
    <property type="project" value="TreeGrafter"/>
</dbReference>
<evidence type="ECO:0000256" key="1">
    <source>
        <dbReference type="ARBA" id="ARBA00022737"/>
    </source>
</evidence>
<dbReference type="InterPro" id="IPR011990">
    <property type="entry name" value="TPR-like_helical_dom_sf"/>
</dbReference>
<feature type="transmembrane region" description="Helical" evidence="4">
    <location>
        <begin position="125"/>
        <end position="143"/>
    </location>
</feature>
<name>A0A1F4UGK8_UNCW3</name>
<feature type="repeat" description="TPR" evidence="3">
    <location>
        <begin position="592"/>
        <end position="625"/>
    </location>
</feature>
<feature type="transmembrane region" description="Helical" evidence="4">
    <location>
        <begin position="219"/>
        <end position="238"/>
    </location>
</feature>
<dbReference type="Gene3D" id="1.25.40.10">
    <property type="entry name" value="Tetratricopeptide repeat domain"/>
    <property type="match status" value="4"/>
</dbReference>
<comment type="caution">
    <text evidence="5">The sequence shown here is derived from an EMBL/GenBank/DDBJ whole genome shotgun (WGS) entry which is preliminary data.</text>
</comment>
<proteinExistence type="predicted"/>
<organism evidence="5 6">
    <name type="scientific">candidate division WOR-3 bacterium RBG_13_43_14</name>
    <dbReference type="NCBI Taxonomy" id="1802590"/>
    <lineage>
        <taxon>Bacteria</taxon>
        <taxon>Bacteria division WOR-3</taxon>
    </lineage>
</organism>
<dbReference type="EMBL" id="MEUM01000024">
    <property type="protein sequence ID" value="OGC43363.1"/>
    <property type="molecule type" value="Genomic_DNA"/>
</dbReference>
<feature type="repeat" description="TPR" evidence="3">
    <location>
        <begin position="524"/>
        <end position="557"/>
    </location>
</feature>
<reference evidence="5 6" key="1">
    <citation type="journal article" date="2016" name="Nat. Commun.">
        <title>Thousands of microbial genomes shed light on interconnected biogeochemical processes in an aquifer system.</title>
        <authorList>
            <person name="Anantharaman K."/>
            <person name="Brown C.T."/>
            <person name="Hug L.A."/>
            <person name="Sharon I."/>
            <person name="Castelle C.J."/>
            <person name="Probst A.J."/>
            <person name="Thomas B.C."/>
            <person name="Singh A."/>
            <person name="Wilkins M.J."/>
            <person name="Karaoz U."/>
            <person name="Brodie E.L."/>
            <person name="Williams K.H."/>
            <person name="Hubbard S.S."/>
            <person name="Banfield J.F."/>
        </authorList>
    </citation>
    <scope>NUCLEOTIDE SEQUENCE [LARGE SCALE GENOMIC DNA]</scope>
</reference>
<sequence length="705" mass="80620">MLTPEQQPGIIDIVEPCYRMVVIILLIALAIFLTFMPALANDFTNWDDPELITSNPRIGSVTPASILRIFARPQCGPYVPLTILSFAIENQLFGLNPLFFHLTNILFHITNVLLVFALMRFLLRNFWAAAVIALFFGLHPMRVESVAWVTERKDVLCGFFFFAAWFVFVRFRLYNRRLIHYVIPALYLLAIIAKPMALTLPAVLLLTEYFLDGRVRRTTIRLVLVMFVFALPFIAINFHTQIRQTDTPAFDLLRNMLLGSRNLITYAGKTIVPSGLSPFYPHPADFERSIPITCYFAPLVLAAAVVCMMWWRRRTRVPVFGGLFFLVTALPVSHLIPIAGPAMAADRYTYIPSIGIAFLIAFAGMWLWKKFTGRARVMKFGFGVITVAVLIVMAIYSHAFCRVWKNSLTLWNYVLQRYPDSSLALNNRGRAYCLLGQHARAIHDYERAVQLDPEYELPYYNRAVAYDKLQNYERALADFDRALAIKPDMAIAYAGRGATYNRLGRYQAAIAEFNHALSLDALLDVAYLDRGYAYFQMGFYERALADYESALAIDPNYPETYINRGDVWFVRGEFDRAITAYSQALKINPYFYTAYYNRAMAYRMIGENSFALTDYDQAIQLKPDFAEALNNRGNIYMSAAMYEKAIVDYSRALQVRPAYADAYYNRAMARHMIGEDRPAWDDIIRAEQLGFPVTPETKARLTPGP</sequence>
<keyword evidence="4" id="KW-0472">Membrane</keyword>
<protein>
    <submittedName>
        <fullName evidence="5">Uncharacterized protein</fullName>
    </submittedName>
</protein>
<evidence type="ECO:0000256" key="2">
    <source>
        <dbReference type="ARBA" id="ARBA00022803"/>
    </source>
</evidence>
<feature type="repeat" description="TPR" evidence="3">
    <location>
        <begin position="490"/>
        <end position="523"/>
    </location>
</feature>
<dbReference type="AlphaFoldDB" id="A0A1F4UGK8"/>
<dbReference type="Pfam" id="PF13414">
    <property type="entry name" value="TPR_11"/>
    <property type="match status" value="2"/>
</dbReference>
<dbReference type="Proteomes" id="UP000177025">
    <property type="component" value="Unassembled WGS sequence"/>
</dbReference>
<feature type="transmembrane region" description="Helical" evidence="4">
    <location>
        <begin position="20"/>
        <end position="40"/>
    </location>
</feature>
<dbReference type="PANTHER" id="PTHR44858:SF1">
    <property type="entry name" value="UDP-N-ACETYLGLUCOSAMINE--PEPTIDE N-ACETYLGLUCOSAMINYLTRANSFERASE SPINDLY-RELATED"/>
    <property type="match status" value="1"/>
</dbReference>
<dbReference type="InterPro" id="IPR019734">
    <property type="entry name" value="TPR_rpt"/>
</dbReference>
<feature type="repeat" description="TPR" evidence="3">
    <location>
        <begin position="456"/>
        <end position="489"/>
    </location>
</feature>
<dbReference type="PROSITE" id="PS50005">
    <property type="entry name" value="TPR"/>
    <property type="match status" value="7"/>
</dbReference>
<dbReference type="Pfam" id="PF00515">
    <property type="entry name" value="TPR_1"/>
    <property type="match status" value="2"/>
</dbReference>